<comment type="caution">
    <text evidence="2">The sequence shown here is derived from an EMBL/GenBank/DDBJ whole genome shotgun (WGS) entry which is preliminary data.</text>
</comment>
<organism evidence="2 3">
    <name type="scientific">Actinomadura rayongensis</name>
    <dbReference type="NCBI Taxonomy" id="1429076"/>
    <lineage>
        <taxon>Bacteria</taxon>
        <taxon>Bacillati</taxon>
        <taxon>Actinomycetota</taxon>
        <taxon>Actinomycetes</taxon>
        <taxon>Streptosporangiales</taxon>
        <taxon>Thermomonosporaceae</taxon>
        <taxon>Actinomadura</taxon>
    </lineage>
</organism>
<dbReference type="AlphaFoldDB" id="A0A6I4W4N4"/>
<dbReference type="Proteomes" id="UP000431901">
    <property type="component" value="Unassembled WGS sequence"/>
</dbReference>
<accession>A0A6I4W4N4</accession>
<evidence type="ECO:0000256" key="1">
    <source>
        <dbReference type="SAM" id="MobiDB-lite"/>
    </source>
</evidence>
<sequence length="155" mass="16992">MQSSPLPITSAEYAGWHEPLEVRPSSRPHPPAVRRTVLLAALDGVELGAFDQSMIDWFVQLDEDVTRTLVSLLVRVRHAAVQGRPVCDNAVQHGPERTTTPEIHPRLPASPESCRERQAHASVPCRIVRDGRALNTSQSNALTCTCSDDKELLGA</sequence>
<feature type="region of interest" description="Disordered" evidence="1">
    <location>
        <begin position="88"/>
        <end position="115"/>
    </location>
</feature>
<name>A0A6I4W4N4_9ACTN</name>
<keyword evidence="3" id="KW-1185">Reference proteome</keyword>
<dbReference type="RefSeq" id="WP_161103718.1">
    <property type="nucleotide sequence ID" value="NZ_JBHLYI010000006.1"/>
</dbReference>
<protein>
    <submittedName>
        <fullName evidence="2">Uncharacterized protein</fullName>
    </submittedName>
</protein>
<gene>
    <name evidence="2" type="ORF">GQ466_16590</name>
</gene>
<proteinExistence type="predicted"/>
<reference evidence="2 3" key="1">
    <citation type="submission" date="2019-12" db="EMBL/GenBank/DDBJ databases">
        <title>Nocardia macrotermitis sp. nov. and Nocardia aurantia sp. nov., isolated from the gut of the fungus growing-termite Macrotermes natalensis.</title>
        <authorList>
            <person name="Christine B."/>
            <person name="Rene B."/>
        </authorList>
    </citation>
    <scope>NUCLEOTIDE SEQUENCE [LARGE SCALE GENOMIC DNA]</scope>
    <source>
        <strain evidence="2 3">DSM 102126</strain>
    </source>
</reference>
<evidence type="ECO:0000313" key="3">
    <source>
        <dbReference type="Proteomes" id="UP000431901"/>
    </source>
</evidence>
<evidence type="ECO:0000313" key="2">
    <source>
        <dbReference type="EMBL" id="MXQ65649.1"/>
    </source>
</evidence>
<dbReference type="EMBL" id="WUTW01000002">
    <property type="protein sequence ID" value="MXQ65649.1"/>
    <property type="molecule type" value="Genomic_DNA"/>
</dbReference>